<keyword evidence="1" id="KW-0472">Membrane</keyword>
<gene>
    <name evidence="2" type="ORF">BV898_19822</name>
</gene>
<organism evidence="2 3">
    <name type="scientific">Hypsibius exemplaris</name>
    <name type="common">Freshwater tardigrade</name>
    <dbReference type="NCBI Taxonomy" id="2072580"/>
    <lineage>
        <taxon>Eukaryota</taxon>
        <taxon>Metazoa</taxon>
        <taxon>Ecdysozoa</taxon>
        <taxon>Tardigrada</taxon>
        <taxon>Eutardigrada</taxon>
        <taxon>Parachela</taxon>
        <taxon>Hypsibioidea</taxon>
        <taxon>Hypsibiidae</taxon>
        <taxon>Hypsibius</taxon>
    </lineage>
</organism>
<dbReference type="Proteomes" id="UP000192578">
    <property type="component" value="Unassembled WGS sequence"/>
</dbReference>
<reference evidence="3" key="1">
    <citation type="submission" date="2017-01" db="EMBL/GenBank/DDBJ databases">
        <title>Comparative genomics of anhydrobiosis in the tardigrade Hypsibius dujardini.</title>
        <authorList>
            <person name="Yoshida Y."/>
            <person name="Koutsovoulos G."/>
            <person name="Laetsch D."/>
            <person name="Stevens L."/>
            <person name="Kumar S."/>
            <person name="Horikawa D."/>
            <person name="Ishino K."/>
            <person name="Komine S."/>
            <person name="Tomita M."/>
            <person name="Blaxter M."/>
            <person name="Arakawa K."/>
        </authorList>
    </citation>
    <scope>NUCLEOTIDE SEQUENCE [LARGE SCALE GENOMIC DNA]</scope>
    <source>
        <strain evidence="3">Z151</strain>
    </source>
</reference>
<evidence type="ECO:0000256" key="1">
    <source>
        <dbReference type="SAM" id="Phobius"/>
    </source>
</evidence>
<keyword evidence="1" id="KW-1133">Transmembrane helix</keyword>
<protein>
    <submittedName>
        <fullName evidence="2">Uncharacterized protein</fullName>
    </submittedName>
</protein>
<comment type="caution">
    <text evidence="2">The sequence shown here is derived from an EMBL/GenBank/DDBJ whole genome shotgun (WGS) entry which is preliminary data.</text>
</comment>
<keyword evidence="3" id="KW-1185">Reference proteome</keyword>
<dbReference type="AlphaFoldDB" id="A0A9X6NJY4"/>
<sequence>MEYVQLRYWEVSYRLCSRIYNLRPWGRPTYLFKFESGFPPSVKCQRLRSRFALDFWSVFLGSSCSSIAVQVFTDPFAAL</sequence>
<feature type="transmembrane region" description="Helical" evidence="1">
    <location>
        <begin position="51"/>
        <end position="72"/>
    </location>
</feature>
<dbReference type="EMBL" id="MTYJ01000786">
    <property type="protein sequence ID" value="OWA55435.1"/>
    <property type="molecule type" value="Genomic_DNA"/>
</dbReference>
<evidence type="ECO:0000313" key="2">
    <source>
        <dbReference type="EMBL" id="OWA55435.1"/>
    </source>
</evidence>
<name>A0A9X6NJY4_HYPEX</name>
<proteinExistence type="predicted"/>
<accession>A0A9X6NJY4</accession>
<keyword evidence="1" id="KW-0812">Transmembrane</keyword>
<evidence type="ECO:0000313" key="3">
    <source>
        <dbReference type="Proteomes" id="UP000192578"/>
    </source>
</evidence>